<dbReference type="EMBL" id="JBFXLS010000034">
    <property type="protein sequence ID" value="KAL2825727.1"/>
    <property type="molecule type" value="Genomic_DNA"/>
</dbReference>
<keyword evidence="1" id="KW-0472">Membrane</keyword>
<proteinExistence type="predicted"/>
<keyword evidence="1" id="KW-0812">Transmembrane</keyword>
<accession>A0ABR4IDA3</accession>
<evidence type="ECO:0000313" key="3">
    <source>
        <dbReference type="EMBL" id="KAL2825727.1"/>
    </source>
</evidence>
<keyword evidence="2" id="KW-0732">Signal</keyword>
<comment type="caution">
    <text evidence="3">The sequence shown here is derived from an EMBL/GenBank/DDBJ whole genome shotgun (WGS) entry which is preliminary data.</text>
</comment>
<dbReference type="Proteomes" id="UP001610335">
    <property type="component" value="Unassembled WGS sequence"/>
</dbReference>
<feature type="chain" id="PRO_5047208491" description="Extracellular membrane protein CFEM domain-containing protein" evidence="2">
    <location>
        <begin position="22"/>
        <end position="155"/>
    </location>
</feature>
<evidence type="ECO:0000256" key="1">
    <source>
        <dbReference type="SAM" id="Phobius"/>
    </source>
</evidence>
<evidence type="ECO:0008006" key="5">
    <source>
        <dbReference type="Google" id="ProtNLM"/>
    </source>
</evidence>
<evidence type="ECO:0000256" key="2">
    <source>
        <dbReference type="SAM" id="SignalP"/>
    </source>
</evidence>
<protein>
    <recommendedName>
        <fullName evidence="5">Extracellular membrane protein CFEM domain-containing protein</fullName>
    </recommendedName>
</protein>
<keyword evidence="4" id="KW-1185">Reference proteome</keyword>
<feature type="signal peptide" evidence="2">
    <location>
        <begin position="1"/>
        <end position="21"/>
    </location>
</feature>
<keyword evidence="1" id="KW-1133">Transmembrane helix</keyword>
<sequence>MHVNPRIIPTFLLILLPTAAASGPTSGSTTTLTNTLTTARRSNPPCVESCIASHPSQSWCDGHESGRAFEECVCRGLDGVPMIECIQSCSPEDQGVFAAGLPRVCRERIFPDAALADEDTGVESRTDGAVVLGVSGVGIGVGVLGGLAVAVALVL</sequence>
<gene>
    <name evidence="3" type="ORF">BDW59DRAFT_161403</name>
</gene>
<name>A0ABR4IDA3_9EURO</name>
<feature type="transmembrane region" description="Helical" evidence="1">
    <location>
        <begin position="129"/>
        <end position="154"/>
    </location>
</feature>
<evidence type="ECO:0000313" key="4">
    <source>
        <dbReference type="Proteomes" id="UP001610335"/>
    </source>
</evidence>
<reference evidence="3 4" key="1">
    <citation type="submission" date="2024-07" db="EMBL/GenBank/DDBJ databases">
        <title>Section-level genome sequencing and comparative genomics of Aspergillus sections Usti and Cavernicolus.</title>
        <authorList>
            <consortium name="Lawrence Berkeley National Laboratory"/>
            <person name="Nybo J.L."/>
            <person name="Vesth T.C."/>
            <person name="Theobald S."/>
            <person name="Frisvad J.C."/>
            <person name="Larsen T.O."/>
            <person name="Kjaerboelling I."/>
            <person name="Rothschild-Mancinelli K."/>
            <person name="Lyhne E.K."/>
            <person name="Kogle M.E."/>
            <person name="Barry K."/>
            <person name="Clum A."/>
            <person name="Na H."/>
            <person name="Ledsgaard L."/>
            <person name="Lin J."/>
            <person name="Lipzen A."/>
            <person name="Kuo A."/>
            <person name="Riley R."/>
            <person name="Mondo S."/>
            <person name="LaButti K."/>
            <person name="Haridas S."/>
            <person name="Pangalinan J."/>
            <person name="Salamov A.A."/>
            <person name="Simmons B.A."/>
            <person name="Magnuson J.K."/>
            <person name="Chen J."/>
            <person name="Drula E."/>
            <person name="Henrissat B."/>
            <person name="Wiebenga A."/>
            <person name="Lubbers R.J."/>
            <person name="Gomes A.C."/>
            <person name="Makela M.R."/>
            <person name="Stajich J."/>
            <person name="Grigoriev I.V."/>
            <person name="Mortensen U.H."/>
            <person name="De vries R.P."/>
            <person name="Baker S.E."/>
            <person name="Andersen M.R."/>
        </authorList>
    </citation>
    <scope>NUCLEOTIDE SEQUENCE [LARGE SCALE GENOMIC DNA]</scope>
    <source>
        <strain evidence="3 4">CBS 600.67</strain>
    </source>
</reference>
<organism evidence="3 4">
    <name type="scientific">Aspergillus cavernicola</name>
    <dbReference type="NCBI Taxonomy" id="176166"/>
    <lineage>
        <taxon>Eukaryota</taxon>
        <taxon>Fungi</taxon>
        <taxon>Dikarya</taxon>
        <taxon>Ascomycota</taxon>
        <taxon>Pezizomycotina</taxon>
        <taxon>Eurotiomycetes</taxon>
        <taxon>Eurotiomycetidae</taxon>
        <taxon>Eurotiales</taxon>
        <taxon>Aspergillaceae</taxon>
        <taxon>Aspergillus</taxon>
        <taxon>Aspergillus subgen. Nidulantes</taxon>
    </lineage>
</organism>